<feature type="domain" description="ELM2" evidence="8">
    <location>
        <begin position="470"/>
        <end position="567"/>
    </location>
</feature>
<keyword evidence="5" id="KW-0862">Zinc</keyword>
<keyword evidence="3" id="KW-0804">Transcription</keyword>
<name>A0AAY4BS61_9TELE</name>
<dbReference type="GO" id="GO:0006357">
    <property type="term" value="P:regulation of transcription by RNA polymerase II"/>
    <property type="evidence" value="ECO:0007669"/>
    <property type="project" value="TreeGrafter"/>
</dbReference>
<dbReference type="Ensembl" id="ENSDCDT00010029295.1">
    <property type="protein sequence ID" value="ENSDCDP00010023770.1"/>
    <property type="gene ID" value="ENSDCDG00010014985.1"/>
</dbReference>
<dbReference type="GeneTree" id="ENSGT00940000160303"/>
<keyword evidence="11" id="KW-1185">Reference proteome</keyword>
<feature type="region of interest" description="Disordered" evidence="6">
    <location>
        <begin position="155"/>
        <end position="199"/>
    </location>
</feature>
<accession>A0AAY4BS61</accession>
<dbReference type="InterPro" id="IPR000949">
    <property type="entry name" value="ELM2_dom"/>
</dbReference>
<proteinExistence type="predicted"/>
<dbReference type="SMART" id="SM00717">
    <property type="entry name" value="SANT"/>
    <property type="match status" value="1"/>
</dbReference>
<feature type="domain" description="SANT" evidence="9">
    <location>
        <begin position="577"/>
        <end position="628"/>
    </location>
</feature>
<keyword evidence="2" id="KW-0805">Transcription regulation</keyword>
<dbReference type="GO" id="GO:0005667">
    <property type="term" value="C:transcription regulator complex"/>
    <property type="evidence" value="ECO:0007669"/>
    <property type="project" value="TreeGrafter"/>
</dbReference>
<evidence type="ECO:0000256" key="6">
    <source>
        <dbReference type="SAM" id="MobiDB-lite"/>
    </source>
</evidence>
<feature type="compositionally biased region" description="Polar residues" evidence="6">
    <location>
        <begin position="376"/>
        <end position="395"/>
    </location>
</feature>
<dbReference type="Pfam" id="PF01448">
    <property type="entry name" value="ELM2"/>
    <property type="match status" value="1"/>
</dbReference>
<reference evidence="10" key="3">
    <citation type="submission" date="2025-09" db="UniProtKB">
        <authorList>
            <consortium name="Ensembl"/>
        </authorList>
    </citation>
    <scope>IDENTIFICATION</scope>
</reference>
<dbReference type="SMART" id="SM01189">
    <property type="entry name" value="ELM2"/>
    <property type="match status" value="1"/>
</dbReference>
<evidence type="ECO:0000313" key="11">
    <source>
        <dbReference type="Proteomes" id="UP000694580"/>
    </source>
</evidence>
<dbReference type="InterPro" id="IPR009057">
    <property type="entry name" value="Homeodomain-like_sf"/>
</dbReference>
<feature type="compositionally biased region" description="Polar residues" evidence="6">
    <location>
        <begin position="247"/>
        <end position="258"/>
    </location>
</feature>
<dbReference type="PROSITE" id="PS00028">
    <property type="entry name" value="ZINC_FINGER_C2H2_1"/>
    <property type="match status" value="1"/>
</dbReference>
<dbReference type="PROSITE" id="PS51156">
    <property type="entry name" value="ELM2"/>
    <property type="match status" value="1"/>
</dbReference>
<reference evidence="10" key="2">
    <citation type="submission" date="2025-08" db="UniProtKB">
        <authorList>
            <consortium name="Ensembl"/>
        </authorList>
    </citation>
    <scope>IDENTIFICATION</scope>
</reference>
<evidence type="ECO:0000259" key="9">
    <source>
        <dbReference type="PROSITE" id="PS51293"/>
    </source>
</evidence>
<feature type="domain" description="C2H2-type" evidence="7">
    <location>
        <begin position="680"/>
        <end position="707"/>
    </location>
</feature>
<dbReference type="RefSeq" id="XP_028839808.1">
    <property type="nucleotide sequence ID" value="XM_028983975.1"/>
</dbReference>
<protein>
    <recommendedName>
        <fullName evidence="12">Transcriptional-regulating factor 1-like</fullName>
    </recommendedName>
</protein>
<dbReference type="AlphaFoldDB" id="A0AAY4BS61"/>
<keyword evidence="5" id="KW-0863">Zinc-finger</keyword>
<dbReference type="RefSeq" id="XP_028839800.1">
    <property type="nucleotide sequence ID" value="XM_028983967.1"/>
</dbReference>
<dbReference type="RefSeq" id="XP_028839816.1">
    <property type="nucleotide sequence ID" value="XM_028983983.1"/>
</dbReference>
<comment type="subcellular location">
    <subcellularLocation>
        <location evidence="1">Nucleus</location>
    </subcellularLocation>
</comment>
<evidence type="ECO:0000256" key="4">
    <source>
        <dbReference type="ARBA" id="ARBA00023242"/>
    </source>
</evidence>
<dbReference type="PANTHER" id="PTHR16089">
    <property type="entry name" value="REST COREPRESSOR COREST PROTEIN-RELATED"/>
    <property type="match status" value="1"/>
</dbReference>
<evidence type="ECO:0000256" key="1">
    <source>
        <dbReference type="ARBA" id="ARBA00004123"/>
    </source>
</evidence>
<dbReference type="SUPFAM" id="SSF46689">
    <property type="entry name" value="Homeodomain-like"/>
    <property type="match status" value="1"/>
</dbReference>
<evidence type="ECO:0000259" key="7">
    <source>
        <dbReference type="PROSITE" id="PS50157"/>
    </source>
</evidence>
<dbReference type="GO" id="GO:0008270">
    <property type="term" value="F:zinc ion binding"/>
    <property type="evidence" value="ECO:0007669"/>
    <property type="project" value="UniProtKB-KW"/>
</dbReference>
<dbReference type="GeneID" id="114792632"/>
<evidence type="ECO:0000313" key="10">
    <source>
        <dbReference type="Ensembl" id="ENSDCDP00010023770.1"/>
    </source>
</evidence>
<organism evidence="10 11">
    <name type="scientific">Denticeps clupeoides</name>
    <name type="common">denticle herring</name>
    <dbReference type="NCBI Taxonomy" id="299321"/>
    <lineage>
        <taxon>Eukaryota</taxon>
        <taxon>Metazoa</taxon>
        <taxon>Chordata</taxon>
        <taxon>Craniata</taxon>
        <taxon>Vertebrata</taxon>
        <taxon>Euteleostomi</taxon>
        <taxon>Actinopterygii</taxon>
        <taxon>Neopterygii</taxon>
        <taxon>Teleostei</taxon>
        <taxon>Clupei</taxon>
        <taxon>Clupeiformes</taxon>
        <taxon>Denticipitoidei</taxon>
        <taxon>Denticipitidae</taxon>
        <taxon>Denticeps</taxon>
    </lineage>
</organism>
<keyword evidence="5" id="KW-0479">Metal-binding</keyword>
<gene>
    <name evidence="10" type="primary">LOC114792632</name>
</gene>
<keyword evidence="4" id="KW-0539">Nucleus</keyword>
<evidence type="ECO:0000259" key="8">
    <source>
        <dbReference type="PROSITE" id="PS51156"/>
    </source>
</evidence>
<dbReference type="InterPro" id="IPR017884">
    <property type="entry name" value="SANT_dom"/>
</dbReference>
<dbReference type="PROSITE" id="PS50157">
    <property type="entry name" value="ZINC_FINGER_C2H2_2"/>
    <property type="match status" value="1"/>
</dbReference>
<dbReference type="InterPro" id="IPR013087">
    <property type="entry name" value="Znf_C2H2_type"/>
</dbReference>
<evidence type="ECO:0008006" key="12">
    <source>
        <dbReference type="Google" id="ProtNLM"/>
    </source>
</evidence>
<reference evidence="10 11" key="1">
    <citation type="submission" date="2020-06" db="EMBL/GenBank/DDBJ databases">
        <authorList>
            <consortium name="Wellcome Sanger Institute Data Sharing"/>
        </authorList>
    </citation>
    <scope>NUCLEOTIDE SEQUENCE [LARGE SCALE GENOMIC DNA]</scope>
</reference>
<feature type="region of interest" description="Disordered" evidence="6">
    <location>
        <begin position="247"/>
        <end position="280"/>
    </location>
</feature>
<dbReference type="Proteomes" id="UP000694580">
    <property type="component" value="Chromosome 1"/>
</dbReference>
<dbReference type="InterPro" id="IPR001005">
    <property type="entry name" value="SANT/Myb"/>
</dbReference>
<feature type="region of interest" description="Disordered" evidence="6">
    <location>
        <begin position="362"/>
        <end position="400"/>
    </location>
</feature>
<evidence type="ECO:0000256" key="3">
    <source>
        <dbReference type="ARBA" id="ARBA00023163"/>
    </source>
</evidence>
<dbReference type="GO" id="GO:0000118">
    <property type="term" value="C:histone deacetylase complex"/>
    <property type="evidence" value="ECO:0007669"/>
    <property type="project" value="TreeGrafter"/>
</dbReference>
<evidence type="ECO:0000256" key="5">
    <source>
        <dbReference type="PROSITE-ProRule" id="PRU00042"/>
    </source>
</evidence>
<feature type="compositionally biased region" description="Pro residues" evidence="6">
    <location>
        <begin position="178"/>
        <end position="196"/>
    </location>
</feature>
<dbReference type="Gene3D" id="1.10.10.60">
    <property type="entry name" value="Homeodomain-like"/>
    <property type="match status" value="1"/>
</dbReference>
<dbReference type="PANTHER" id="PTHR16089:SF43">
    <property type="match status" value="1"/>
</dbReference>
<evidence type="ECO:0000256" key="2">
    <source>
        <dbReference type="ARBA" id="ARBA00023015"/>
    </source>
</evidence>
<dbReference type="PROSITE" id="PS51293">
    <property type="entry name" value="SANT"/>
    <property type="match status" value="1"/>
</dbReference>
<dbReference type="InterPro" id="IPR051066">
    <property type="entry name" value="Trans_reg/Corepressor"/>
</dbReference>
<feature type="compositionally biased region" description="Low complexity" evidence="6">
    <location>
        <begin position="168"/>
        <end position="177"/>
    </location>
</feature>
<dbReference type="GO" id="GO:0003714">
    <property type="term" value="F:transcription corepressor activity"/>
    <property type="evidence" value="ECO:0007669"/>
    <property type="project" value="TreeGrafter"/>
</dbReference>
<sequence length="836" mass="92723">MGDFEAAEDHSYQGFVNRSLTHVQKPARDHFGNYSTVGIGENQFGETVDIVAKASEGYSLGEMEEPDSPLCWGGQTSSVLTVNGQRARSRGQSCREDWGPLYQADMDEYVGSKGESGAQQRLDSFSETFFRRSGSHHHTEDGDVFFGLKGSGGLGALTEPPHPPSSSPLPSLSMPLVLSPPPTPHPPPPVSSPPRRGPLLPISQLAVQMTFQSQSQLQTDVPSSSPQLFSALQLSYSNSQSPIFTSKYSQPHWLQQSTDSRDEGEDTTSPLPQDRDSSSSLLYPEETEFHLRQPSSIQHRIYGSTDCSVQTPLCSPLAQYPQYCAKLELDPVTSSSHTSWSQVGSSSTYPIMGFCLSSVSSSLPSDGHQTGEESRPSLSSQLQQNKAHCNSNKQNGRLPVYTGSPFPSILQVGRELGGNDFGIIASHYTPQPMLNPQRRGTGLFCNLVSARAEGHGDPWKEERYENPQYRGINIGAEFQAELPVFLKREELEVRFGPEEAVREQLLWKPLEELDSNTTLQEQVERLLDLCNSGAVPGGGTNLELALHCLYHCQGDIMGTVEKLLFSNPSPSGDYHYSGSDVWQLNERRLFFKAYTTYGKEFSLIHKMVKTKCVSQCVEFYYLSKRLPEKQRKQREREIDQSIEGETKVLAENRVVQTAKTSRNQLGVEGLIRPPSLATSFPCKQCGKMFYKIKSRNAHMKIHRQQQQENWNDRSIQGQMLSPVHQNQLLTQAHQSQLPQTHQDQMLSQNLLQNLVPSPSRLAFLQSSKTHGVSMSNNGIAGLNSNPNIAPKSSPIPLYPTWDHFQMTNDPGGLYYDTEGKAMVGVAIGGKGQVQWP</sequence>